<keyword evidence="10 12" id="KW-1133">Transmembrane helix</keyword>
<dbReference type="InterPro" id="IPR003439">
    <property type="entry name" value="ABC_transporter-like_ATP-bd"/>
</dbReference>
<dbReference type="InterPro" id="IPR017871">
    <property type="entry name" value="ABC_transporter-like_CS"/>
</dbReference>
<dbReference type="PROSITE" id="PS50893">
    <property type="entry name" value="ABC_TRANSPORTER_2"/>
    <property type="match status" value="1"/>
</dbReference>
<accession>A0A7D7KZV7</accession>
<dbReference type="InterPro" id="IPR000515">
    <property type="entry name" value="MetI-like"/>
</dbReference>
<dbReference type="GO" id="GO:0035435">
    <property type="term" value="P:phosphate ion transmembrane transport"/>
    <property type="evidence" value="ECO:0007669"/>
    <property type="project" value="InterPro"/>
</dbReference>
<evidence type="ECO:0000256" key="9">
    <source>
        <dbReference type="ARBA" id="ARBA00022967"/>
    </source>
</evidence>
<dbReference type="Gene3D" id="3.40.50.300">
    <property type="entry name" value="P-loop containing nucleotide triphosphate hydrolases"/>
    <property type="match status" value="1"/>
</dbReference>
<evidence type="ECO:0000259" key="14">
    <source>
        <dbReference type="PROSITE" id="PS50893"/>
    </source>
</evidence>
<feature type="transmembrane region" description="Helical" evidence="12">
    <location>
        <begin position="157"/>
        <end position="177"/>
    </location>
</feature>
<dbReference type="Proteomes" id="UP000216825">
    <property type="component" value="Chromosome"/>
</dbReference>
<dbReference type="InterPro" id="IPR035906">
    <property type="entry name" value="MetI-like_sf"/>
</dbReference>
<dbReference type="GO" id="GO:0005524">
    <property type="term" value="F:ATP binding"/>
    <property type="evidence" value="ECO:0007669"/>
    <property type="project" value="UniProtKB-KW"/>
</dbReference>
<dbReference type="Gene3D" id="1.10.3720.10">
    <property type="entry name" value="MetI-like"/>
    <property type="match status" value="1"/>
</dbReference>
<dbReference type="InterPro" id="IPR005672">
    <property type="entry name" value="Phosphate_PstA"/>
</dbReference>
<keyword evidence="17" id="KW-1185">Reference proteome</keyword>
<feature type="transmembrane region" description="Helical" evidence="12">
    <location>
        <begin position="30"/>
        <end position="50"/>
    </location>
</feature>
<feature type="transmembrane region" description="Helical" evidence="12">
    <location>
        <begin position="56"/>
        <end position="77"/>
    </location>
</feature>
<organism evidence="16 17">
    <name type="scientific">Kocuria varians</name>
    <name type="common">Micrococcus varians</name>
    <dbReference type="NCBI Taxonomy" id="1272"/>
    <lineage>
        <taxon>Bacteria</taxon>
        <taxon>Bacillati</taxon>
        <taxon>Actinomycetota</taxon>
        <taxon>Actinomycetes</taxon>
        <taxon>Micrococcales</taxon>
        <taxon>Micrococcaceae</taxon>
        <taxon>Kocuria</taxon>
    </lineage>
</organism>
<reference evidence="16" key="2">
    <citation type="submission" date="2020-07" db="EMBL/GenBank/DDBJ databases">
        <title>Genome of starter culture bacteria Kocuria salsicia reveals its technological properties and safety for usage in meat industry.</title>
        <authorList>
            <person name="Michael M."/>
            <person name="Konstantin K."/>
            <person name="Evgenii K."/>
            <person name="Galina S."/>
            <person name="Oksana K."/>
            <person name="Andrei L."/>
        </authorList>
    </citation>
    <scope>NUCLEOTIDE SEQUENCE [LARGE SCALE GENOMIC DNA]</scope>
    <source>
        <strain evidence="16">80</strain>
    </source>
</reference>
<feature type="transmembrane region" description="Helical" evidence="12">
    <location>
        <begin position="222"/>
        <end position="239"/>
    </location>
</feature>
<evidence type="ECO:0000256" key="3">
    <source>
        <dbReference type="ARBA" id="ARBA00007069"/>
    </source>
</evidence>
<keyword evidence="5 12" id="KW-1003">Cell membrane</keyword>
<evidence type="ECO:0000256" key="10">
    <source>
        <dbReference type="ARBA" id="ARBA00022989"/>
    </source>
</evidence>
<evidence type="ECO:0000256" key="13">
    <source>
        <dbReference type="SAM" id="MobiDB-lite"/>
    </source>
</evidence>
<dbReference type="NCBIfam" id="TIGR00972">
    <property type="entry name" value="3a0107s01c2"/>
    <property type="match status" value="1"/>
</dbReference>
<evidence type="ECO:0000256" key="8">
    <source>
        <dbReference type="ARBA" id="ARBA00022840"/>
    </source>
</evidence>
<name>A0A7D7KZV7_KOCVA</name>
<dbReference type="SUPFAM" id="SSF161098">
    <property type="entry name" value="MetI-like"/>
    <property type="match status" value="1"/>
</dbReference>
<sequence length="648" mass="69094">MSTSTQTSQPGPGVSPVRRSKLTRGQRPRWLVPVVGVVAVVAGAALAALVGFGIALWALFAAVIFLVVGPLAVGLIEGSRAGKDSLMTFLVYTAFVLAVIPLVSVIWTVLVNGVPGLTGNMLWTSMNGVTGLQDNTAGSSGEVVGGAYHAIVGTVSITFWATVMSVPVGLLTAIYLVEYSQGGWLGKAITFFVDVMTGIPSIVAGLFAAALFGMIFGPSTRTGFVAAVALTVLMIPTVVKNTEEMLRIVPNELREASYALGVRKWRTILKVVIPTAISGIASGVTLAIARVIGETAPLLVTAGFATAINWNSFSGWMTTLPTFIYYQIMNPTSPTNPDPSLQRAWAAALILIIIVMLLNLVARLIARAFAPKTAGAERGPNHLSEGLTPMSKRIDVEHLNVYYGDFLAVQDVSMNIEPRSVTAFIGPSGCGKSTFLRTLNRMHEVIPGARAEGKVLLDGDDLYGKGVDPVTVRSMVGMVFQRPNPFPTMSIRDNVLAGVKLNNKRISSSDADDLVESSLRGANLWNEVKDRLGKPGSGLSGGQQQRLCIARAIAVKPEVILMDEPCSALDPISTLAIEDLINDIKSDYTVVIVTHNMQQASRVSDKTAFFNIEGTGKPGRLIEYAPTSEIFNTPQKQETEDYVSGRFG</sequence>
<evidence type="ECO:0000256" key="5">
    <source>
        <dbReference type="ARBA" id="ARBA00022475"/>
    </source>
</evidence>
<comment type="subcellular location">
    <subcellularLocation>
        <location evidence="2 12">Cell membrane</location>
        <topology evidence="2 12">Multi-pass membrane protein</topology>
    </subcellularLocation>
</comment>
<evidence type="ECO:0000313" key="17">
    <source>
        <dbReference type="Proteomes" id="UP000216825"/>
    </source>
</evidence>
<feature type="transmembrane region" description="Helical" evidence="12">
    <location>
        <begin position="89"/>
        <end position="110"/>
    </location>
</feature>
<keyword evidence="7" id="KW-0547">Nucleotide-binding</keyword>
<dbReference type="SUPFAM" id="SSF52540">
    <property type="entry name" value="P-loop containing nucleoside triphosphate hydrolases"/>
    <property type="match status" value="1"/>
</dbReference>
<dbReference type="EMBL" id="CP059343">
    <property type="protein sequence ID" value="QMS56475.1"/>
    <property type="molecule type" value="Genomic_DNA"/>
</dbReference>
<dbReference type="PROSITE" id="PS00211">
    <property type="entry name" value="ABC_TRANSPORTER_1"/>
    <property type="match status" value="1"/>
</dbReference>
<feature type="transmembrane region" description="Helical" evidence="12">
    <location>
        <begin position="344"/>
        <end position="362"/>
    </location>
</feature>
<protein>
    <recommendedName>
        <fullName evidence="12">Phosphate transport system permease protein PstA</fullName>
    </recommendedName>
</protein>
<evidence type="ECO:0000256" key="2">
    <source>
        <dbReference type="ARBA" id="ARBA00004651"/>
    </source>
</evidence>
<dbReference type="GO" id="GO:0005315">
    <property type="term" value="F:phosphate transmembrane transporter activity"/>
    <property type="evidence" value="ECO:0007669"/>
    <property type="project" value="InterPro"/>
</dbReference>
<evidence type="ECO:0000256" key="6">
    <source>
        <dbReference type="ARBA" id="ARBA00022692"/>
    </source>
</evidence>
<feature type="transmembrane region" description="Helical" evidence="12">
    <location>
        <begin position="189"/>
        <end position="216"/>
    </location>
</feature>
<dbReference type="AlphaFoldDB" id="A0A7D7KZV7"/>
<evidence type="ECO:0000259" key="15">
    <source>
        <dbReference type="PROSITE" id="PS50928"/>
    </source>
</evidence>
<gene>
    <name evidence="16" type="primary">pstB1</name>
    <name evidence="16" type="ORF">CIB50_0001180</name>
</gene>
<feature type="domain" description="ABC transmembrane type-1" evidence="15">
    <location>
        <begin position="151"/>
        <end position="362"/>
    </location>
</feature>
<dbReference type="PROSITE" id="PS50928">
    <property type="entry name" value="ABC_TM1"/>
    <property type="match status" value="1"/>
</dbReference>
<dbReference type="GO" id="GO:0016887">
    <property type="term" value="F:ATP hydrolysis activity"/>
    <property type="evidence" value="ECO:0007669"/>
    <property type="project" value="InterPro"/>
</dbReference>
<dbReference type="InterPro" id="IPR003593">
    <property type="entry name" value="AAA+_ATPase"/>
</dbReference>
<keyword evidence="4" id="KW-0813">Transport</keyword>
<keyword evidence="6 12" id="KW-0812">Transmembrane</keyword>
<dbReference type="NCBIfam" id="TIGR00974">
    <property type="entry name" value="3a0107s02c"/>
    <property type="match status" value="1"/>
</dbReference>
<dbReference type="PANTHER" id="PTHR43423">
    <property type="entry name" value="ABC TRANSPORTER I FAMILY MEMBER 17"/>
    <property type="match status" value="1"/>
</dbReference>
<evidence type="ECO:0000256" key="12">
    <source>
        <dbReference type="RuleBase" id="RU363043"/>
    </source>
</evidence>
<evidence type="ECO:0000256" key="4">
    <source>
        <dbReference type="ARBA" id="ARBA00022448"/>
    </source>
</evidence>
<comment type="function">
    <text evidence="1">Part of the binding-protein-dependent transport system for phosphate; probably responsible for the translocation of the substrate across the membrane.</text>
</comment>
<feature type="transmembrane region" description="Helical" evidence="12">
    <location>
        <begin position="271"/>
        <end position="292"/>
    </location>
</feature>
<dbReference type="Pfam" id="PF00005">
    <property type="entry name" value="ABC_tran"/>
    <property type="match status" value="1"/>
</dbReference>
<evidence type="ECO:0000256" key="1">
    <source>
        <dbReference type="ARBA" id="ARBA00003510"/>
    </source>
</evidence>
<keyword evidence="9" id="KW-1278">Translocase</keyword>
<dbReference type="InterPro" id="IPR005670">
    <property type="entry name" value="PstB-like"/>
</dbReference>
<dbReference type="Pfam" id="PF00528">
    <property type="entry name" value="BPD_transp_1"/>
    <property type="match status" value="1"/>
</dbReference>
<feature type="compositionally biased region" description="Polar residues" evidence="13">
    <location>
        <begin position="1"/>
        <end position="10"/>
    </location>
</feature>
<feature type="domain" description="ABC transporter" evidence="14">
    <location>
        <begin position="394"/>
        <end position="637"/>
    </location>
</feature>
<evidence type="ECO:0000256" key="11">
    <source>
        <dbReference type="ARBA" id="ARBA00023136"/>
    </source>
</evidence>
<feature type="region of interest" description="Disordered" evidence="13">
    <location>
        <begin position="1"/>
        <end position="22"/>
    </location>
</feature>
<dbReference type="SMART" id="SM00382">
    <property type="entry name" value="AAA"/>
    <property type="match status" value="1"/>
</dbReference>
<comment type="similarity">
    <text evidence="3 12">Belongs to the binding-protein-dependent transport system permease family. CysTW subfamily.</text>
</comment>
<keyword evidence="8 16" id="KW-0067">ATP-binding</keyword>
<reference evidence="16" key="1">
    <citation type="submission" date="2017-08" db="EMBL/GenBank/DDBJ databases">
        <authorList>
            <person name="Minaev M."/>
            <person name="Kurbakov K.A."/>
            <person name="Solodovnikova G.I."/>
            <person name="Kuznetsova O.A."/>
            <person name="Lisitsyn A.B."/>
        </authorList>
    </citation>
    <scope>NUCLEOTIDE SEQUENCE</scope>
    <source>
        <strain evidence="16">80</strain>
    </source>
</reference>
<dbReference type="CDD" id="cd03260">
    <property type="entry name" value="ABC_PstB_phosphate_transporter"/>
    <property type="match status" value="1"/>
</dbReference>
<dbReference type="CDD" id="cd06261">
    <property type="entry name" value="TM_PBP2"/>
    <property type="match status" value="1"/>
</dbReference>
<dbReference type="PANTHER" id="PTHR43423:SF1">
    <property type="entry name" value="ABC TRANSPORTER I FAMILY MEMBER 17"/>
    <property type="match status" value="1"/>
</dbReference>
<dbReference type="KEGG" id="kvr:CIB50_0001180"/>
<evidence type="ECO:0000313" key="16">
    <source>
        <dbReference type="EMBL" id="QMS56475.1"/>
    </source>
</evidence>
<dbReference type="GO" id="GO:0005886">
    <property type="term" value="C:plasma membrane"/>
    <property type="evidence" value="ECO:0007669"/>
    <property type="project" value="UniProtKB-SubCell"/>
</dbReference>
<keyword evidence="11 12" id="KW-0472">Membrane</keyword>
<dbReference type="InterPro" id="IPR027417">
    <property type="entry name" value="P-loop_NTPase"/>
</dbReference>
<evidence type="ECO:0000256" key="7">
    <source>
        <dbReference type="ARBA" id="ARBA00022741"/>
    </source>
</evidence>
<proteinExistence type="inferred from homology"/>